<dbReference type="SMART" id="SM00382">
    <property type="entry name" value="AAA"/>
    <property type="match status" value="1"/>
</dbReference>
<dbReference type="PATRIC" id="fig|68170.10.peg.10"/>
<dbReference type="Proteomes" id="UP000033393">
    <property type="component" value="Unassembled WGS sequence"/>
</dbReference>
<reference evidence="2 3" key="1">
    <citation type="submission" date="2015-02" db="EMBL/GenBank/DDBJ databases">
        <authorList>
            <person name="Ju K.-S."/>
            <person name="Doroghazi J.R."/>
            <person name="Metcalf W."/>
        </authorList>
    </citation>
    <scope>NUCLEOTIDE SEQUENCE [LARGE SCALE GENOMIC DNA]</scope>
    <source>
        <strain evidence="2 3">NRRL B-16140</strain>
    </source>
</reference>
<sequence>MERIEPAVARVVIEVSDRLSAQLISRPSLRQASAMRADTEELLTCLSPEDVEALAGYLDSPDFAAVVTQKRIDDELAEPAREQLYQGLRLAGISDEQLERTTKVLYGVMVAACEEAATRFELASTKIDKKDLSAAAASNSDVLKRLKSLARIQTFAARMRSQVAAQHDKIRLPHIGSSRAVPYEQLYVEPALVSSADLRIGAPGERVLVLGDPGAGKSTLAEKFAHDIAVGESGQVPFLLVLREFTAALDEGGRDLLQYLERRCQDPYNLKPPRDGVEYLLRTGRAVVILDGLDELVQTELRRRVVSLVEGFAHLYPLVPILVTARKIGYEDAPLSTSLFVRSHIAEFGLKQISRYVTRWFELDEATSPAQRKRLAQSFMEDSQRIPEIRSNPLLLTLLCAMYSSDRYLPRNLAQVYERCALMLFDQWDARRGIELPLKFSGRLRGAVQHLAWRMFNAAESGKAQPRTRIVNALTEYLQPKLDDHDESVQTAEEFLAFCTGRAWIMTDVGATESEPLFGFTHRTFLEFFAAEYLVRTHRTAAELWAVLQPTINQWDVVAQIVLQLYERNTEGGFDELLLEALKSEELGFASRALHHVLPSASTVRSITAAAVDRSVALGIDARLDRNIHLTEIDQILVNCLDHSSPANLPSVEKGMSDRIGELIELGNVDAVLLVDCIADVGAENSEPRRRIQRNLFDRHHARLAELRKAVPWGGGLALHSPEILPEVIRECGVKALYQECVFHDSRRPSAAETLFSTTEQPFIAIPVADAIAIAMTAEPTPWVDFPMVAHVSWRQEDVAGNDSLRMLLALPLLEFIFSVGDMPESWPDRDNVPEVVQAFLDRCKRGEIRVAGPAQRPPR</sequence>
<accession>A0A0F0HF15</accession>
<gene>
    <name evidence="2" type="ORF">UK23_00055</name>
</gene>
<dbReference type="OrthoDB" id="135105at2"/>
<dbReference type="Gene3D" id="3.40.50.300">
    <property type="entry name" value="P-loop containing nucleotide triphosphate hydrolases"/>
    <property type="match status" value="1"/>
</dbReference>
<evidence type="ECO:0000313" key="2">
    <source>
        <dbReference type="EMBL" id="KJK53436.1"/>
    </source>
</evidence>
<evidence type="ECO:0000259" key="1">
    <source>
        <dbReference type="PROSITE" id="PS50837"/>
    </source>
</evidence>
<dbReference type="InterPro" id="IPR027417">
    <property type="entry name" value="P-loop_NTPase"/>
</dbReference>
<comment type="caution">
    <text evidence="2">The sequence shown here is derived from an EMBL/GenBank/DDBJ whole genome shotgun (WGS) entry which is preliminary data.</text>
</comment>
<dbReference type="PANTHER" id="PTHR46844:SF1">
    <property type="entry name" value="SLR5058 PROTEIN"/>
    <property type="match status" value="1"/>
</dbReference>
<evidence type="ECO:0000313" key="3">
    <source>
        <dbReference type="Proteomes" id="UP000033393"/>
    </source>
</evidence>
<name>A0A0F0HF15_LENAE</name>
<dbReference type="SUPFAM" id="SSF52540">
    <property type="entry name" value="P-loop containing nucleoside triphosphate hydrolases"/>
    <property type="match status" value="1"/>
</dbReference>
<protein>
    <recommendedName>
        <fullName evidence="1">NACHT domain-containing protein</fullName>
    </recommendedName>
</protein>
<dbReference type="EMBL" id="JYJG01000001">
    <property type="protein sequence ID" value="KJK53436.1"/>
    <property type="molecule type" value="Genomic_DNA"/>
</dbReference>
<dbReference type="Pfam" id="PF05729">
    <property type="entry name" value="NACHT"/>
    <property type="match status" value="1"/>
</dbReference>
<keyword evidence="3" id="KW-1185">Reference proteome</keyword>
<dbReference type="PANTHER" id="PTHR46844">
    <property type="entry name" value="SLR5058 PROTEIN"/>
    <property type="match status" value="1"/>
</dbReference>
<dbReference type="AlphaFoldDB" id="A0A0F0HF15"/>
<dbReference type="InterPro" id="IPR007111">
    <property type="entry name" value="NACHT_NTPase"/>
</dbReference>
<feature type="domain" description="NACHT" evidence="1">
    <location>
        <begin position="205"/>
        <end position="326"/>
    </location>
</feature>
<proteinExistence type="predicted"/>
<organism evidence="2 3">
    <name type="scientific">Lentzea aerocolonigenes</name>
    <name type="common">Lechevalieria aerocolonigenes</name>
    <name type="synonym">Saccharothrix aerocolonigenes</name>
    <dbReference type="NCBI Taxonomy" id="68170"/>
    <lineage>
        <taxon>Bacteria</taxon>
        <taxon>Bacillati</taxon>
        <taxon>Actinomycetota</taxon>
        <taxon>Actinomycetes</taxon>
        <taxon>Pseudonocardiales</taxon>
        <taxon>Pseudonocardiaceae</taxon>
        <taxon>Lentzea</taxon>
    </lineage>
</organism>
<dbReference type="PROSITE" id="PS50837">
    <property type="entry name" value="NACHT"/>
    <property type="match status" value="1"/>
</dbReference>
<dbReference type="InterPro" id="IPR003593">
    <property type="entry name" value="AAA+_ATPase"/>
</dbReference>
<dbReference type="RefSeq" id="WP_045309226.1">
    <property type="nucleotide sequence ID" value="NZ_JYJG01000001.1"/>
</dbReference>